<accession>A0A2T5MCQ6</accession>
<gene>
    <name evidence="2" type="ORF">CJD38_15510</name>
</gene>
<dbReference type="EMBL" id="QANS01000006">
    <property type="protein sequence ID" value="PTU30350.1"/>
    <property type="molecule type" value="Genomic_DNA"/>
</dbReference>
<proteinExistence type="predicted"/>
<protein>
    <submittedName>
        <fullName evidence="2">DUF1329 domain-containing protein</fullName>
    </submittedName>
</protein>
<feature type="signal peptide" evidence="1">
    <location>
        <begin position="1"/>
        <end position="22"/>
    </location>
</feature>
<name>A0A2T5MCQ6_9GAMM</name>
<dbReference type="RefSeq" id="WP_107941295.1">
    <property type="nucleotide sequence ID" value="NZ_QANS01000006.1"/>
</dbReference>
<reference evidence="2 3" key="1">
    <citation type="submission" date="2018-04" db="EMBL/GenBank/DDBJ databases">
        <title>Novel species isolated from glacier.</title>
        <authorList>
            <person name="Liu Q."/>
            <person name="Xin Y.-H."/>
        </authorList>
    </citation>
    <scope>NUCLEOTIDE SEQUENCE [LARGE SCALE GENOMIC DNA]</scope>
    <source>
        <strain evidence="2 3">GT1R17</strain>
    </source>
</reference>
<dbReference type="Proteomes" id="UP000244248">
    <property type="component" value="Unassembled WGS sequence"/>
</dbReference>
<dbReference type="OrthoDB" id="6751304at2"/>
<evidence type="ECO:0000256" key="1">
    <source>
        <dbReference type="SAM" id="SignalP"/>
    </source>
</evidence>
<dbReference type="CDD" id="cd16329">
    <property type="entry name" value="LolA_like"/>
    <property type="match status" value="1"/>
</dbReference>
<dbReference type="Gene3D" id="2.50.20.10">
    <property type="entry name" value="Lipoprotein localisation LolA/LolB/LppX"/>
    <property type="match status" value="1"/>
</dbReference>
<keyword evidence="3" id="KW-1185">Reference proteome</keyword>
<organism evidence="2 3">
    <name type="scientific">Stenotrophobium rhamnosiphilum</name>
    <dbReference type="NCBI Taxonomy" id="2029166"/>
    <lineage>
        <taxon>Bacteria</taxon>
        <taxon>Pseudomonadati</taxon>
        <taxon>Pseudomonadota</taxon>
        <taxon>Gammaproteobacteria</taxon>
        <taxon>Nevskiales</taxon>
        <taxon>Nevskiaceae</taxon>
        <taxon>Stenotrophobium</taxon>
    </lineage>
</organism>
<dbReference type="Pfam" id="PF07044">
    <property type="entry name" value="DUF1329"/>
    <property type="match status" value="1"/>
</dbReference>
<evidence type="ECO:0000313" key="2">
    <source>
        <dbReference type="EMBL" id="PTU30350.1"/>
    </source>
</evidence>
<dbReference type="AlphaFoldDB" id="A0A2T5MCQ6"/>
<dbReference type="InterPro" id="IPR010752">
    <property type="entry name" value="DUF1329"/>
</dbReference>
<evidence type="ECO:0000313" key="3">
    <source>
        <dbReference type="Proteomes" id="UP000244248"/>
    </source>
</evidence>
<keyword evidence="1" id="KW-0732">Signal</keyword>
<sequence length="454" mass="50788">MKLKVVLASCLFVGALPFSVQAKAPADKVAELGGPKYTCIGAEKAGTASGVAEYTGKWLESWPGMKGKSGFEPGPYADEKPILKITSANAAQYAAKLTDGQKAMLKKYPTTFYMNVYPSRRDFRVPDWVCGVVKKNGAESEVVHDGLGVTGTTGGIPFPFPTTGLEAIWNAIDPYRAWNENGVVDIADVYASGNIAWGKQHFMTMALANDPKKRGSYQDKINAYFYTAYYLPERDKGFVAVGFQPNDFTKDSTQSWQYQPGIRRVRQAPEVGFDYPVPPAGLRTVDDDYGFNGSPERYTWKLVGKKELYVPYNNFKVNDPAVKYKDLIKPNNVNPDYLRYEMHRVWVLEGTLKSGVRHIYKKRTLYIDEDTWLTLAADNYDARGQLWRTTTITYHYSQQSLSYHRGASIYNDLTANAYEAGYLTNEAGNKWWDLNSTKITPALFSPDAAARGGH</sequence>
<feature type="chain" id="PRO_5015530403" evidence="1">
    <location>
        <begin position="23"/>
        <end position="454"/>
    </location>
</feature>
<comment type="caution">
    <text evidence="2">The sequence shown here is derived from an EMBL/GenBank/DDBJ whole genome shotgun (WGS) entry which is preliminary data.</text>
</comment>